<dbReference type="Gene3D" id="1.25.40.190">
    <property type="entry name" value="Actin-related protein 2/3 complex subunit 5"/>
    <property type="match status" value="1"/>
</dbReference>
<sequence length="137" mass="15183">MSKTVNSTKFRKVNIDDFDPEKYADDTEEGEEQGPSEAEALDVILRNAPVASKSQAVKDRAVNLAIRVLTTFKAAEIDGAVKKLDTQMLDVLMKYVYRGFEFPSEGSSASLLTWHEKVFDVGGSGCIVRVLTDRKHV</sequence>
<name>A0A9D4KEX7_DREPO</name>
<accession>A0A9D4KEX7</accession>
<evidence type="ECO:0000256" key="1">
    <source>
        <dbReference type="ARBA" id="ARBA00004245"/>
    </source>
</evidence>
<dbReference type="GO" id="GO:0030833">
    <property type="term" value="P:regulation of actin filament polymerization"/>
    <property type="evidence" value="ECO:0007669"/>
    <property type="project" value="InterPro"/>
</dbReference>
<dbReference type="SUPFAM" id="SSF69103">
    <property type="entry name" value="Arp2/3 complex 16 kDa subunit ARPC5"/>
    <property type="match status" value="1"/>
</dbReference>
<dbReference type="Pfam" id="PF04699">
    <property type="entry name" value="P16-Arc"/>
    <property type="match status" value="1"/>
</dbReference>
<keyword evidence="8" id="KW-1185">Reference proteome</keyword>
<comment type="subcellular location">
    <subcellularLocation>
        <location evidence="1">Cytoplasm</location>
        <location evidence="1">Cytoskeleton</location>
    </subcellularLocation>
</comment>
<keyword evidence="3" id="KW-0963">Cytoplasm</keyword>
<proteinExistence type="inferred from homology"/>
<reference evidence="7" key="2">
    <citation type="submission" date="2020-11" db="EMBL/GenBank/DDBJ databases">
        <authorList>
            <person name="McCartney M.A."/>
            <person name="Auch B."/>
            <person name="Kono T."/>
            <person name="Mallez S."/>
            <person name="Becker A."/>
            <person name="Gohl D.M."/>
            <person name="Silverstein K.A.T."/>
            <person name="Koren S."/>
            <person name="Bechman K.B."/>
            <person name="Herman A."/>
            <person name="Abrahante J.E."/>
            <person name="Garbe J."/>
        </authorList>
    </citation>
    <scope>NUCLEOTIDE SEQUENCE</scope>
    <source>
        <strain evidence="7">Duluth1</strain>
        <tissue evidence="7">Whole animal</tissue>
    </source>
</reference>
<evidence type="ECO:0000256" key="4">
    <source>
        <dbReference type="ARBA" id="ARBA00023212"/>
    </source>
</evidence>
<evidence type="ECO:0000256" key="5">
    <source>
        <dbReference type="RuleBase" id="RU004301"/>
    </source>
</evidence>
<dbReference type="PANTHER" id="PTHR12644">
    <property type="entry name" value="ARP2/3 COMPLEX 16 KD SUBUNIT P16-ARC"/>
    <property type="match status" value="1"/>
</dbReference>
<dbReference type="GO" id="GO:0034314">
    <property type="term" value="P:Arp2/3 complex-mediated actin nucleation"/>
    <property type="evidence" value="ECO:0007669"/>
    <property type="project" value="InterPro"/>
</dbReference>
<evidence type="ECO:0000256" key="6">
    <source>
        <dbReference type="SAM" id="MobiDB-lite"/>
    </source>
</evidence>
<dbReference type="AlphaFoldDB" id="A0A9D4KEX7"/>
<dbReference type="InterPro" id="IPR036743">
    <property type="entry name" value="ARPC5_sf"/>
</dbReference>
<gene>
    <name evidence="7" type="ORF">DPMN_111795</name>
</gene>
<comment type="similarity">
    <text evidence="2 5">Belongs to the ARPC5 family.</text>
</comment>
<comment type="caution">
    <text evidence="7">The sequence shown here is derived from an EMBL/GenBank/DDBJ whole genome shotgun (WGS) entry which is preliminary data.</text>
</comment>
<dbReference type="InterPro" id="IPR006789">
    <property type="entry name" value="ARPC5"/>
</dbReference>
<dbReference type="EMBL" id="JAIWYP010000004">
    <property type="protein sequence ID" value="KAH3838386.1"/>
    <property type="molecule type" value="Genomic_DNA"/>
</dbReference>
<dbReference type="Proteomes" id="UP000828390">
    <property type="component" value="Unassembled WGS sequence"/>
</dbReference>
<evidence type="ECO:0000256" key="3">
    <source>
        <dbReference type="ARBA" id="ARBA00022490"/>
    </source>
</evidence>
<organism evidence="7 8">
    <name type="scientific">Dreissena polymorpha</name>
    <name type="common">Zebra mussel</name>
    <name type="synonym">Mytilus polymorpha</name>
    <dbReference type="NCBI Taxonomy" id="45954"/>
    <lineage>
        <taxon>Eukaryota</taxon>
        <taxon>Metazoa</taxon>
        <taxon>Spiralia</taxon>
        <taxon>Lophotrochozoa</taxon>
        <taxon>Mollusca</taxon>
        <taxon>Bivalvia</taxon>
        <taxon>Autobranchia</taxon>
        <taxon>Heteroconchia</taxon>
        <taxon>Euheterodonta</taxon>
        <taxon>Imparidentia</taxon>
        <taxon>Neoheterodontei</taxon>
        <taxon>Myida</taxon>
        <taxon>Dreissenoidea</taxon>
        <taxon>Dreissenidae</taxon>
        <taxon>Dreissena</taxon>
    </lineage>
</organism>
<protein>
    <recommendedName>
        <fullName evidence="5">Actin-related protein 2/3 complex subunit 5</fullName>
    </recommendedName>
</protein>
<evidence type="ECO:0000313" key="7">
    <source>
        <dbReference type="EMBL" id="KAH3838386.1"/>
    </source>
</evidence>
<dbReference type="PIRSF" id="PIRSF039096">
    <property type="entry name" value="p16-ARC"/>
    <property type="match status" value="1"/>
</dbReference>
<comment type="function">
    <text evidence="5">Functions as component of the Arp2/3 complex which is involved in regulation of actin polymerization and together with an activating nucleation-promoting factor (NPF) mediates the formation of branched actin networks. Arp2/3 complex plays a critical role in the control of cell morphogenesis via the modulation of cell polarity development.</text>
</comment>
<dbReference type="GO" id="GO:0005885">
    <property type="term" value="C:Arp2/3 protein complex"/>
    <property type="evidence" value="ECO:0007669"/>
    <property type="project" value="InterPro"/>
</dbReference>
<reference evidence="7" key="1">
    <citation type="journal article" date="2019" name="bioRxiv">
        <title>The Genome of the Zebra Mussel, Dreissena polymorpha: A Resource for Invasive Species Research.</title>
        <authorList>
            <person name="McCartney M.A."/>
            <person name="Auch B."/>
            <person name="Kono T."/>
            <person name="Mallez S."/>
            <person name="Zhang Y."/>
            <person name="Obille A."/>
            <person name="Becker A."/>
            <person name="Abrahante J.E."/>
            <person name="Garbe J."/>
            <person name="Badalamenti J.P."/>
            <person name="Herman A."/>
            <person name="Mangelson H."/>
            <person name="Liachko I."/>
            <person name="Sullivan S."/>
            <person name="Sone E.D."/>
            <person name="Koren S."/>
            <person name="Silverstein K.A.T."/>
            <person name="Beckman K.B."/>
            <person name="Gohl D.M."/>
        </authorList>
    </citation>
    <scope>NUCLEOTIDE SEQUENCE</scope>
    <source>
        <strain evidence="7">Duluth1</strain>
        <tissue evidence="7">Whole animal</tissue>
    </source>
</reference>
<keyword evidence="4 5" id="KW-0206">Cytoskeleton</keyword>
<evidence type="ECO:0000313" key="8">
    <source>
        <dbReference type="Proteomes" id="UP000828390"/>
    </source>
</evidence>
<evidence type="ECO:0000256" key="2">
    <source>
        <dbReference type="ARBA" id="ARBA00006084"/>
    </source>
</evidence>
<feature type="region of interest" description="Disordered" evidence="6">
    <location>
        <begin position="16"/>
        <end position="36"/>
    </location>
</feature>